<accession>A0A1I6IIM4</accession>
<dbReference type="Gene3D" id="3.20.20.150">
    <property type="entry name" value="Divalent-metal-dependent TIM barrel enzymes"/>
    <property type="match status" value="1"/>
</dbReference>
<sequence>MERPPRPAIQLYSVRDSTDSLPDVIRRVADAGFEGVEFANRFFETDPAAVADALDETGVVPVAVHADLSAVEDAVEGENDLLERLETVDCDRVVVPHISYRNFQTRDAVRSLSYSVADVAHELDGHDVDLGYHTIRHDLYPMFPRLVGTVFERTPIPQGVANVGGQVLNRLRRADPAEIPSKSGFWNLLARTTPDDLFFEVDVGEVTAAGFDPAAAVDLAAGRIPLVHLRDVRPSGRFGTYENVDPGEGVVDFDSVARAARESGTEWLVYEHDDPEDVEQTIADGAALLAELTDLDATEGDDTVGADTATAEPSG</sequence>
<dbReference type="SUPFAM" id="SSF51658">
    <property type="entry name" value="Xylose isomerase-like"/>
    <property type="match status" value="1"/>
</dbReference>
<dbReference type="Proteomes" id="UP000243250">
    <property type="component" value="Unassembled WGS sequence"/>
</dbReference>
<dbReference type="AlphaFoldDB" id="A0A1I6IIM4"/>
<dbReference type="InterPro" id="IPR050312">
    <property type="entry name" value="IolE/XylAMocC-like"/>
</dbReference>
<dbReference type="PANTHER" id="PTHR12110">
    <property type="entry name" value="HYDROXYPYRUVATE ISOMERASE"/>
    <property type="match status" value="1"/>
</dbReference>
<dbReference type="PANTHER" id="PTHR12110:SF41">
    <property type="entry name" value="INOSOSE DEHYDRATASE"/>
    <property type="match status" value="1"/>
</dbReference>
<reference evidence="4" key="1">
    <citation type="submission" date="2016-10" db="EMBL/GenBank/DDBJ databases">
        <authorList>
            <person name="Varghese N."/>
            <person name="Submissions S."/>
        </authorList>
    </citation>
    <scope>NUCLEOTIDE SEQUENCE [LARGE SCALE GENOMIC DNA]</scope>
    <source>
        <strain evidence="4">CGMCC 1.8711</strain>
    </source>
</reference>
<keyword evidence="4" id="KW-1185">Reference proteome</keyword>
<dbReference type="InterPro" id="IPR036237">
    <property type="entry name" value="Xyl_isomerase-like_sf"/>
</dbReference>
<keyword evidence="3" id="KW-0413">Isomerase</keyword>
<organism evidence="3 4">
    <name type="scientific">Halogeometricum limi</name>
    <dbReference type="NCBI Taxonomy" id="555875"/>
    <lineage>
        <taxon>Archaea</taxon>
        <taxon>Methanobacteriati</taxon>
        <taxon>Methanobacteriota</taxon>
        <taxon>Stenosarchaea group</taxon>
        <taxon>Halobacteria</taxon>
        <taxon>Halobacteriales</taxon>
        <taxon>Haloferacaceae</taxon>
        <taxon>Halogeometricum</taxon>
    </lineage>
</organism>
<protein>
    <submittedName>
        <fullName evidence="3">Sugar phosphate isomerase/epimerase</fullName>
    </submittedName>
</protein>
<feature type="compositionally biased region" description="Acidic residues" evidence="1">
    <location>
        <begin position="295"/>
        <end position="304"/>
    </location>
</feature>
<feature type="region of interest" description="Disordered" evidence="1">
    <location>
        <begin position="295"/>
        <end position="315"/>
    </location>
</feature>
<gene>
    <name evidence="3" type="ORF">SAMN04488124_3267</name>
</gene>
<evidence type="ECO:0000313" key="3">
    <source>
        <dbReference type="EMBL" id="SFR66637.1"/>
    </source>
</evidence>
<dbReference type="RefSeq" id="WP_245758398.1">
    <property type="nucleotide sequence ID" value="NZ_FOYS01000006.1"/>
</dbReference>
<dbReference type="EMBL" id="FOYS01000006">
    <property type="protein sequence ID" value="SFR66637.1"/>
    <property type="molecule type" value="Genomic_DNA"/>
</dbReference>
<feature type="domain" description="Xylose isomerase-like TIM barrel" evidence="2">
    <location>
        <begin position="25"/>
        <end position="291"/>
    </location>
</feature>
<dbReference type="InterPro" id="IPR013022">
    <property type="entry name" value="Xyl_isomerase-like_TIM-brl"/>
</dbReference>
<evidence type="ECO:0000259" key="2">
    <source>
        <dbReference type="Pfam" id="PF01261"/>
    </source>
</evidence>
<evidence type="ECO:0000256" key="1">
    <source>
        <dbReference type="SAM" id="MobiDB-lite"/>
    </source>
</evidence>
<name>A0A1I6IIM4_9EURY</name>
<dbReference type="Pfam" id="PF01261">
    <property type="entry name" value="AP_endonuc_2"/>
    <property type="match status" value="1"/>
</dbReference>
<proteinExistence type="predicted"/>
<dbReference type="GO" id="GO:0016853">
    <property type="term" value="F:isomerase activity"/>
    <property type="evidence" value="ECO:0007669"/>
    <property type="project" value="UniProtKB-KW"/>
</dbReference>
<dbReference type="STRING" id="555875.SAMN04488124_3267"/>
<evidence type="ECO:0000313" key="4">
    <source>
        <dbReference type="Proteomes" id="UP000243250"/>
    </source>
</evidence>